<keyword evidence="6" id="KW-0963">Cytoplasm</keyword>
<sequence length="1737" mass="190115">MMFVFHVDQGRMLTFKMECMFEDIRRLKELIERNHAIPARSIVLLVSGGELLEDESRACHYATGTDTNPIYMFCKTVGESPLLSPGPIKETEVDLDGLVRKSLELPVTFAGMAARAQLAQRIYEMGREELRRCESLIHEQHLQQQGWAAVVANMEDTIKEFQERCEYFNRYYEEQLRMYEEQMDILHSFDKSLQQLADIPILSSLMENAESRPYGVFDEVFNPSRAGSNTDQQSSSAAGGSAGGGGSGGVIVSTSAGGPSPGIEGNPDGDTVTEEGQKVEATGSGTELATVEDGGGEVALTEGERAKGISLLDWISAMEGQLTLKRMAEECRINIEKFNRNLLVNLNDRIEKAVKASQNVDIKVVKGLEERLRGLDELLAKAKKQLSDQNGLAEGIAKNQQSASKINDASVLPQLCVSHQNTLQLMKKNHADLLEYKRRCTVAKEELGLNLTKRIKYIMNVETRVHELDSTLQLYHTSLQRLQKHLSIIEQIHMVPCIYVSAVTEVVRRRMFSSAFLRWASDLACRLMAIHNEEVARRQDFTSIFEGHFLSSLFPGMTDMPPSYAIQAPSVFDSSLPALDKQDLEELSRYLPELTEKIPLPNIASVIDFFQTRSVEQQQLQQQDDGSGAGKDDASVRSKDGATSSSDNAAEQQSGGKESDKVGAESETDTEDYEKVQNQSPVGGRSTQEDAPAATVAVVETCSVATCTEPVETVCAETLTEVRYDDDTHPPNATTITGTNTTTPTNTVASCMHATNTLTSATTTTTTASADNVAIASVEHGGGEDVSGSGGGKLAEQQSAALLPGYHHPATILEENAASPAAGLVGSSLDGRCPLYVPASTLDGGRRLRRGILTRTSSSERSSSSQELLLLALMEPSPGSTALLRSPGDEGEFINSEFYIDESLPSSAASVERRQQLEHTSHQPYQQHQQQQQLYHQHQEFRASFADCLLARGRSSYDEGTVILLLQDNLGTTRLEVERLKGLLSSVYQLSQDSIMMLRDQLARVRAEADSNRTQFQSELGAMNRAWNDIQQLARNRERETIQQLTVDHELEMNDLRKSIHHKDDEIQSLRSDNSTMKASHIETVSSYEQEKRELSDQIAQMREVIRRLEEQLASAEVDRRKAIQEAIEQLEHKHRTEMESLRCRFKLMATSMDRSPSDTSLEKIEKPDMIDIGTHEQLLAQVRLDLQREKEQAIKAAVEEERQRWEANAIGGGGSSIVGSAGSAGNQRLHRSYGAAGSPGTGSQDVYKRILDEKDRQLEELREKEAQLMREVMRMRETIQSLTDPELSPLNDHSCREQMEALETDRQQLADRLDKLHDNLRTLEEEKNALACEVRKHRMDTAQLLTCSDGDTVTYVWNPKNSQYNIVQSGEFTYYLHESSYQALGLQPTVRGEQPDTLFGFGTVIHKEFCHARRDDNRYGVPQGACFYRVKLKPVNVSKKKKGRPSSSRGSGLSEMAPTPQQPPTAVVTIEMQSSSSSRSGGGGGGGGTLPITTSATAGQLIDSFAQTDHPTPSSTTTSSTTGGMADGSKSPTAASRDMIDSGVVEQQRSSYRERNISITDEEDGVVGSFGIGSTGSIDRIRYQSVCEEDDPADGDDDDDGDLADSAGGGGGSSATDHQQPSSCYASATDTTIVVTRTNQPPLIQASIAADSGNNSEASTASSTYPLATTSTNNSTAITATNSTAQQPVAGQSLLSIADDVSDSADSEYRSLEANDQEDSDSAVAPLPLAGSAGRE</sequence>
<dbReference type="InParanoid" id="A0A1S4H075"/>
<evidence type="ECO:0000256" key="5">
    <source>
        <dbReference type="ARBA" id="ARBA00022448"/>
    </source>
</evidence>
<dbReference type="GO" id="GO:0000425">
    <property type="term" value="P:pexophagy"/>
    <property type="evidence" value="ECO:0000318"/>
    <property type="project" value="GO_Central"/>
</dbReference>
<dbReference type="EMBL" id="AAAB01008984">
    <property type="status" value="NOT_ANNOTATED_CDS"/>
    <property type="molecule type" value="Genomic_DNA"/>
</dbReference>
<feature type="compositionally biased region" description="Low complexity" evidence="20">
    <location>
        <begin position="1512"/>
        <end position="1523"/>
    </location>
</feature>
<evidence type="ECO:0000256" key="4">
    <source>
        <dbReference type="ARBA" id="ARBA00004514"/>
    </source>
</evidence>
<dbReference type="GO" id="GO:0060090">
    <property type="term" value="F:molecular adaptor activity"/>
    <property type="evidence" value="ECO:0000318"/>
    <property type="project" value="GO_Central"/>
</dbReference>
<keyword evidence="11 19" id="KW-0175">Coiled coil</keyword>
<feature type="compositionally biased region" description="Gly residues" evidence="20">
    <location>
        <begin position="240"/>
        <end position="249"/>
    </location>
</feature>
<feature type="region of interest" description="Disordered" evidence="20">
    <location>
        <begin position="617"/>
        <end position="691"/>
    </location>
</feature>
<keyword evidence="15" id="KW-0131">Cell cycle</keyword>
<dbReference type="Gene3D" id="3.10.20.90">
    <property type="entry name" value="Phosphatidylinositol 3-kinase Catalytic Subunit, Chain A, domain 1"/>
    <property type="match status" value="1"/>
</dbReference>
<dbReference type="GO" id="GO:0034045">
    <property type="term" value="C:phagophore assembly site membrane"/>
    <property type="evidence" value="ECO:0000318"/>
    <property type="project" value="GO_Central"/>
</dbReference>
<feature type="compositionally biased region" description="Polar residues" evidence="20">
    <location>
        <begin position="641"/>
        <end position="656"/>
    </location>
</feature>
<dbReference type="EnsemblMetazoa" id="AGAP008873-RA">
    <property type="protein sequence ID" value="AGAP008873-PA"/>
    <property type="gene ID" value="AGAP008873"/>
</dbReference>
<feature type="compositionally biased region" description="Basic and acidic residues" evidence="20">
    <location>
        <begin position="630"/>
        <end position="640"/>
    </location>
</feature>
<dbReference type="InterPro" id="IPR019460">
    <property type="entry name" value="Atg11_C"/>
</dbReference>
<dbReference type="GO" id="GO:0005829">
    <property type="term" value="C:cytosol"/>
    <property type="evidence" value="ECO:0007669"/>
    <property type="project" value="UniProtKB-SubCell"/>
</dbReference>
<feature type="compositionally biased region" description="Gly residues" evidence="20">
    <location>
        <begin position="1481"/>
        <end position="1490"/>
    </location>
</feature>
<dbReference type="GO" id="GO:0019901">
    <property type="term" value="F:protein kinase binding"/>
    <property type="evidence" value="ECO:0000318"/>
    <property type="project" value="GO_Central"/>
</dbReference>
<dbReference type="GO" id="GO:0034517">
    <property type="term" value="P:ribophagy"/>
    <property type="evidence" value="ECO:0000318"/>
    <property type="project" value="GO_Central"/>
</dbReference>
<feature type="compositionally biased region" description="Low complexity" evidence="20">
    <location>
        <begin position="617"/>
        <end position="626"/>
    </location>
</feature>
<dbReference type="Proteomes" id="UP000007062">
    <property type="component" value="Chromosome 3R"/>
</dbReference>
<feature type="compositionally biased region" description="Polar residues" evidence="20">
    <location>
        <begin position="1653"/>
        <end position="1668"/>
    </location>
</feature>
<accession>A0A1S4H075</accession>
<evidence type="ECO:0000256" key="16">
    <source>
        <dbReference type="ARBA" id="ARBA00053494"/>
    </source>
</evidence>
<evidence type="ECO:0000256" key="15">
    <source>
        <dbReference type="ARBA" id="ARBA00023306"/>
    </source>
</evidence>
<evidence type="ECO:0000256" key="1">
    <source>
        <dbReference type="ARBA" id="ARBA00004123"/>
    </source>
</evidence>
<dbReference type="GO" id="GO:0005764">
    <property type="term" value="C:lysosome"/>
    <property type="evidence" value="ECO:0007669"/>
    <property type="project" value="UniProtKB-SubCell"/>
</dbReference>
<keyword evidence="7" id="KW-0597">Phosphoprotein</keyword>
<evidence type="ECO:0000256" key="18">
    <source>
        <dbReference type="ARBA" id="ARBA00080154"/>
    </source>
</evidence>
<dbReference type="Pfam" id="PF10377">
    <property type="entry name" value="ATG11"/>
    <property type="match status" value="1"/>
</dbReference>
<evidence type="ECO:0000256" key="8">
    <source>
        <dbReference type="ARBA" id="ARBA00022927"/>
    </source>
</evidence>
<feature type="compositionally biased region" description="Acidic residues" evidence="20">
    <location>
        <begin position="1589"/>
        <end position="1604"/>
    </location>
</feature>
<feature type="region of interest" description="Disordered" evidence="20">
    <location>
        <begin position="1589"/>
        <end position="1627"/>
    </location>
</feature>
<dbReference type="InterPro" id="IPR040040">
    <property type="entry name" value="ATG11"/>
</dbReference>
<evidence type="ECO:0000313" key="23">
    <source>
        <dbReference type="EnsemblMetazoa" id="AGAP008873-PA"/>
    </source>
</evidence>
<feature type="region of interest" description="Disordered" evidence="20">
    <location>
        <begin position="220"/>
        <end position="295"/>
    </location>
</feature>
<organism evidence="23 24">
    <name type="scientific">Anopheles gambiae</name>
    <name type="common">African malaria mosquito</name>
    <dbReference type="NCBI Taxonomy" id="7165"/>
    <lineage>
        <taxon>Eukaryota</taxon>
        <taxon>Metazoa</taxon>
        <taxon>Ecdysozoa</taxon>
        <taxon>Arthropoda</taxon>
        <taxon>Hexapoda</taxon>
        <taxon>Insecta</taxon>
        <taxon>Pterygota</taxon>
        <taxon>Neoptera</taxon>
        <taxon>Endopterygota</taxon>
        <taxon>Diptera</taxon>
        <taxon>Nematocera</taxon>
        <taxon>Culicoidea</taxon>
        <taxon>Culicidae</taxon>
        <taxon>Anophelinae</taxon>
        <taxon>Anopheles</taxon>
    </lineage>
</organism>
<proteinExistence type="predicted"/>
<evidence type="ECO:0000256" key="20">
    <source>
        <dbReference type="SAM" id="MobiDB-lite"/>
    </source>
</evidence>
<feature type="coiled-coil region" evidence="19">
    <location>
        <begin position="1078"/>
        <end position="1134"/>
    </location>
</feature>
<reference evidence="23 24" key="1">
    <citation type="journal article" date="2002" name="Science">
        <title>The genome sequence of the malaria mosquito Anopheles gambiae.</title>
        <authorList>
            <person name="Holt R.A."/>
            <person name="Subramanian G.M."/>
            <person name="Halpern A."/>
            <person name="Sutton G.G."/>
            <person name="Charlab R."/>
            <person name="Nusskern D.R."/>
            <person name="Wincker P."/>
            <person name="Clark A.G."/>
            <person name="Ribeiro J.M."/>
            <person name="Wides R."/>
            <person name="Salzberg S.L."/>
            <person name="Loftus B."/>
            <person name="Yandell M."/>
            <person name="Majoros W.H."/>
            <person name="Rusch D.B."/>
            <person name="Lai Z."/>
            <person name="Kraft C.L."/>
            <person name="Abril J.F."/>
            <person name="Anthouard V."/>
            <person name="Arensburger P."/>
            <person name="Atkinson P.W."/>
            <person name="Baden H."/>
            <person name="de Berardinis V."/>
            <person name="Baldwin D."/>
            <person name="Benes V."/>
            <person name="Biedler J."/>
            <person name="Blass C."/>
            <person name="Bolanos R."/>
            <person name="Boscus D."/>
            <person name="Barnstead M."/>
            <person name="Cai S."/>
            <person name="Center A."/>
            <person name="Chaturverdi K."/>
            <person name="Christophides G.K."/>
            <person name="Chrystal M.A."/>
            <person name="Clamp M."/>
            <person name="Cravchik A."/>
            <person name="Curwen V."/>
            <person name="Dana A."/>
            <person name="Delcher A."/>
            <person name="Dew I."/>
            <person name="Evans C.A."/>
            <person name="Flanigan M."/>
            <person name="Grundschober-Freimoser A."/>
            <person name="Friedli L."/>
            <person name="Gu Z."/>
            <person name="Guan P."/>
            <person name="Guigo R."/>
            <person name="Hillenmeyer M.E."/>
            <person name="Hladun S.L."/>
            <person name="Hogan J.R."/>
            <person name="Hong Y.S."/>
            <person name="Hoover J."/>
            <person name="Jaillon O."/>
            <person name="Ke Z."/>
            <person name="Kodira C."/>
            <person name="Kokoza E."/>
            <person name="Koutsos A."/>
            <person name="Letunic I."/>
            <person name="Levitsky A."/>
            <person name="Liang Y."/>
            <person name="Lin J.J."/>
            <person name="Lobo N.F."/>
            <person name="Lopez J.R."/>
            <person name="Malek J.A."/>
            <person name="McIntosh T.C."/>
            <person name="Meister S."/>
            <person name="Miller J."/>
            <person name="Mobarry C."/>
            <person name="Mongin E."/>
            <person name="Murphy S.D."/>
            <person name="O'Brochta D.A."/>
            <person name="Pfannkoch C."/>
            <person name="Qi R."/>
            <person name="Regier M.A."/>
            <person name="Remington K."/>
            <person name="Shao H."/>
            <person name="Sharakhova M.V."/>
            <person name="Sitter C.D."/>
            <person name="Shetty J."/>
            <person name="Smith T.J."/>
            <person name="Strong R."/>
            <person name="Sun J."/>
            <person name="Thomasova D."/>
            <person name="Ton L.Q."/>
            <person name="Topalis P."/>
            <person name="Tu Z."/>
            <person name="Unger M.F."/>
            <person name="Walenz B."/>
            <person name="Wang A."/>
            <person name="Wang J."/>
            <person name="Wang M."/>
            <person name="Wang X."/>
            <person name="Woodford K.J."/>
            <person name="Wortman J.R."/>
            <person name="Wu M."/>
            <person name="Yao A."/>
            <person name="Zdobnov E.M."/>
            <person name="Zhang H."/>
            <person name="Zhao Q."/>
            <person name="Zhao S."/>
            <person name="Zhu S.C."/>
            <person name="Zhimulev I."/>
            <person name="Coluzzi M."/>
            <person name="della Torre A."/>
            <person name="Roth C.W."/>
            <person name="Louis C."/>
            <person name="Kalush F."/>
            <person name="Mural R.J."/>
            <person name="Myers E.W."/>
            <person name="Adams M.D."/>
            <person name="Smith H.O."/>
            <person name="Broder S."/>
            <person name="Gardner M.J."/>
            <person name="Fraser C.M."/>
            <person name="Birney E."/>
            <person name="Bork P."/>
            <person name="Brey P.T."/>
            <person name="Venter J.C."/>
            <person name="Weissenbach J."/>
            <person name="Kafatos F.C."/>
            <person name="Collins F.H."/>
            <person name="Hoffman S.L."/>
        </authorList>
    </citation>
    <scope>NUCLEOTIDE SEQUENCE [LARGE SCALE GENOMIC DNA]</scope>
    <source>
        <strain evidence="23 24">PEST</strain>
    </source>
</reference>
<keyword evidence="24" id="KW-1185">Reference proteome</keyword>
<evidence type="ECO:0000256" key="9">
    <source>
        <dbReference type="ARBA" id="ARBA00023006"/>
    </source>
</evidence>
<reference evidence="23" key="3">
    <citation type="submission" date="2020-05" db="UniProtKB">
        <authorList>
            <consortium name="EnsemblMetazoa"/>
        </authorList>
    </citation>
    <scope>IDENTIFICATION</scope>
    <source>
        <strain evidence="23">PEST</strain>
    </source>
</reference>
<keyword evidence="12" id="KW-0804">Transcription</keyword>
<dbReference type="InterPro" id="IPR045326">
    <property type="entry name" value="ATG17-like_dom"/>
</dbReference>
<dbReference type="GO" id="GO:0005634">
    <property type="term" value="C:nucleus"/>
    <property type="evidence" value="ECO:0007669"/>
    <property type="project" value="UniProtKB-SubCell"/>
</dbReference>
<dbReference type="GO" id="GO:0000422">
    <property type="term" value="P:autophagy of mitochondrion"/>
    <property type="evidence" value="ECO:0000318"/>
    <property type="project" value="GO_Central"/>
</dbReference>
<keyword evidence="9" id="KW-0072">Autophagy</keyword>
<dbReference type="GO" id="GO:0000045">
    <property type="term" value="P:autophagosome assembly"/>
    <property type="evidence" value="ECO:0000318"/>
    <property type="project" value="GO_Central"/>
</dbReference>
<dbReference type="VEuPathDB" id="VectorBase:AGAP008873"/>
<feature type="compositionally biased region" description="Low complexity" evidence="20">
    <location>
        <begin position="1446"/>
        <end position="1480"/>
    </location>
</feature>
<feature type="region of interest" description="Disordered" evidence="20">
    <location>
        <begin position="1438"/>
        <end position="1558"/>
    </location>
</feature>
<dbReference type="GO" id="GO:0031090">
    <property type="term" value="C:organelle membrane"/>
    <property type="evidence" value="ECO:0007669"/>
    <property type="project" value="UniProtKB-ARBA"/>
</dbReference>
<dbReference type="GO" id="GO:1990316">
    <property type="term" value="C:Atg1/ULK1 kinase complex"/>
    <property type="evidence" value="ECO:0000318"/>
    <property type="project" value="GO_Central"/>
</dbReference>
<dbReference type="Pfam" id="PF04108">
    <property type="entry name" value="ATG17_like"/>
    <property type="match status" value="1"/>
</dbReference>
<feature type="coiled-coil region" evidence="19">
    <location>
        <begin position="1245"/>
        <end position="1341"/>
    </location>
</feature>
<feature type="domain" description="Autophagy-related protein 11 C-terminal" evidence="22">
    <location>
        <begin position="1309"/>
        <end position="1434"/>
    </location>
</feature>
<evidence type="ECO:0000259" key="21">
    <source>
        <dbReference type="Pfam" id="PF04108"/>
    </source>
</evidence>
<comment type="subcellular location">
    <subcellularLocation>
        <location evidence="4">Cytoplasm</location>
        <location evidence="4">Cytosol</location>
    </subcellularLocation>
    <subcellularLocation>
        <location evidence="3">Lysosome</location>
    </subcellularLocation>
    <subcellularLocation>
        <location evidence="1">Nucleus</location>
    </subcellularLocation>
    <subcellularLocation>
        <location evidence="2">Preautophagosomal structure</location>
    </subcellularLocation>
</comment>
<evidence type="ECO:0000259" key="22">
    <source>
        <dbReference type="Pfam" id="PF10377"/>
    </source>
</evidence>
<dbReference type="PANTHER" id="PTHR13222">
    <property type="entry name" value="RB1-INDUCIBLE COILED-COIL"/>
    <property type="match status" value="1"/>
</dbReference>
<evidence type="ECO:0000256" key="12">
    <source>
        <dbReference type="ARBA" id="ARBA00023163"/>
    </source>
</evidence>
<name>A0A1S4H075_ANOGA</name>
<evidence type="ECO:0000256" key="19">
    <source>
        <dbReference type="SAM" id="Coils"/>
    </source>
</evidence>
<dbReference type="FunFam" id="3.10.20.90:FF:000049">
    <property type="entry name" value="RB1-inducible coiled-coil protein 1 isoform X1"/>
    <property type="match status" value="1"/>
</dbReference>
<evidence type="ECO:0000256" key="3">
    <source>
        <dbReference type="ARBA" id="ARBA00004371"/>
    </source>
</evidence>
<dbReference type="OMA" id="IHLAPQM"/>
<dbReference type="GO" id="GO:0061723">
    <property type="term" value="P:glycophagy"/>
    <property type="evidence" value="ECO:0000318"/>
    <property type="project" value="GO_Central"/>
</dbReference>
<evidence type="ECO:0000256" key="2">
    <source>
        <dbReference type="ARBA" id="ARBA00004329"/>
    </source>
</evidence>
<comment type="function">
    <text evidence="16">Involved in autophagy. Regulates early events but also late events of autophagosome formation through direct interaction with Atg16L1. Required for the formation of the autophagosome-like double-membrane structure that surrounds the Salmonella-containing vacuole (SCV) during S.typhimurium infection and subsequent xenophagy. Involved in repair of DNA damage caused by ionizing radiation, which subsequently improves cell survival by decreasing apoptosis. Inhibits PTK2/FAK1 and PTK2B/PYK2 kinase activity, affecting their downstream signaling pathways. Plays a role as a modulator of TGF-beta-signaling by restricting substrate specificity of RNF111. Functions as a DNA-binding transcription factor. Is a potent regulator of the RB1 pathway through induction of RB1 expression. Plays a crucial role in muscular differentiation. Plays an indispensable role in fetal hematopoiesis and in the regulation of neuronal homeostasis.</text>
</comment>
<protein>
    <recommendedName>
        <fullName evidence="17">RB1-inducible coiled-coil protein 1</fullName>
    </recommendedName>
    <alternativeName>
        <fullName evidence="18">FAK family kinase-interacting protein of 200 kDa</fullName>
    </alternativeName>
</protein>
<feature type="region of interest" description="Disordered" evidence="20">
    <location>
        <begin position="1701"/>
        <end position="1737"/>
    </location>
</feature>
<dbReference type="GO" id="GO:0008285">
    <property type="term" value="P:negative regulation of cell population proliferation"/>
    <property type="evidence" value="ECO:0007669"/>
    <property type="project" value="UniProtKB-ARBA"/>
</dbReference>
<dbReference type="PANTHER" id="PTHR13222:SF1">
    <property type="entry name" value="RB1-INDUCIBLE COILED-COIL PROTEIN 1"/>
    <property type="match status" value="1"/>
</dbReference>
<reference evidence="23 24" key="2">
    <citation type="journal article" date="2004" name="Trends Parasitol.">
        <title>The Anopheles gambiae genome: an update.</title>
        <authorList>
            <person name="Mongin E."/>
            <person name="Louis C."/>
            <person name="Holt R.A."/>
            <person name="Birney E."/>
            <person name="Collins F.H."/>
        </authorList>
    </citation>
    <scope>NUCLEOTIDE SEQUENCE [LARGE SCALE GENOMIC DNA]</scope>
    <source>
        <strain evidence="23 24">PEST</strain>
    </source>
</reference>
<keyword evidence="5" id="KW-0813">Transport</keyword>
<keyword evidence="13" id="KW-0458">Lysosome</keyword>
<dbReference type="GO" id="GO:0015031">
    <property type="term" value="P:protein transport"/>
    <property type="evidence" value="ECO:0007669"/>
    <property type="project" value="UniProtKB-KW"/>
</dbReference>
<evidence type="ECO:0000256" key="14">
    <source>
        <dbReference type="ARBA" id="ARBA00023242"/>
    </source>
</evidence>
<evidence type="ECO:0000256" key="11">
    <source>
        <dbReference type="ARBA" id="ARBA00023054"/>
    </source>
</evidence>
<evidence type="ECO:0000256" key="10">
    <source>
        <dbReference type="ARBA" id="ARBA00023015"/>
    </source>
</evidence>
<feature type="domain" description="Autophagy protein ATG17-like" evidence="21">
    <location>
        <begin position="117"/>
        <end position="550"/>
    </location>
</feature>
<feature type="region of interest" description="Disordered" evidence="20">
    <location>
        <begin position="1647"/>
        <end position="1672"/>
    </location>
</feature>
<dbReference type="GO" id="GO:0034727">
    <property type="term" value="P:piecemeal microautophagy of the nucleus"/>
    <property type="evidence" value="ECO:0000318"/>
    <property type="project" value="GO_Central"/>
</dbReference>
<dbReference type="CDD" id="cd17060">
    <property type="entry name" value="Ubl_RB1CC1"/>
    <property type="match status" value="1"/>
</dbReference>
<feature type="compositionally biased region" description="Basic and acidic residues" evidence="20">
    <location>
        <begin position="911"/>
        <end position="921"/>
    </location>
</feature>
<evidence type="ECO:0000256" key="6">
    <source>
        <dbReference type="ARBA" id="ARBA00022490"/>
    </source>
</evidence>
<evidence type="ECO:0000256" key="17">
    <source>
        <dbReference type="ARBA" id="ARBA00069790"/>
    </source>
</evidence>
<keyword evidence="14" id="KW-0539">Nucleus</keyword>
<dbReference type="FunCoup" id="A0A1S4H075">
    <property type="interactions" value="974"/>
</dbReference>
<dbReference type="VEuPathDB" id="VectorBase:AGAMI1_009557"/>
<evidence type="ECO:0000256" key="13">
    <source>
        <dbReference type="ARBA" id="ARBA00023228"/>
    </source>
</evidence>
<evidence type="ECO:0000313" key="24">
    <source>
        <dbReference type="Proteomes" id="UP000007062"/>
    </source>
</evidence>
<evidence type="ECO:0000256" key="7">
    <source>
        <dbReference type="ARBA" id="ARBA00022553"/>
    </source>
</evidence>
<feature type="region of interest" description="Disordered" evidence="20">
    <location>
        <begin position="909"/>
        <end position="932"/>
    </location>
</feature>
<keyword evidence="10" id="KW-0805">Transcription regulation</keyword>
<dbReference type="GO" id="GO:0061709">
    <property type="term" value="P:reticulophagy"/>
    <property type="evidence" value="ECO:0000318"/>
    <property type="project" value="GO_Central"/>
</dbReference>
<keyword evidence="8" id="KW-0653">Protein transport</keyword>
<feature type="compositionally biased region" description="Low complexity" evidence="20">
    <location>
        <begin position="922"/>
        <end position="932"/>
    </location>
</feature>